<dbReference type="GO" id="GO:0061709">
    <property type="term" value="P:reticulophagy"/>
    <property type="evidence" value="ECO:0007669"/>
    <property type="project" value="InterPro"/>
</dbReference>
<keyword evidence="3" id="KW-0597">Phosphoprotein</keyword>
<keyword evidence="4 10" id="KW-0812">Transmembrane</keyword>
<evidence type="ECO:0000256" key="10">
    <source>
        <dbReference type="SAM" id="Phobius"/>
    </source>
</evidence>
<protein>
    <recommendedName>
        <fullName evidence="11">RETREG1-3/ARL6IP-like N-terminal reticulon-homology domain-containing protein</fullName>
    </recommendedName>
</protein>
<evidence type="ECO:0000259" key="11">
    <source>
        <dbReference type="Pfam" id="PF24456"/>
    </source>
</evidence>
<dbReference type="InterPro" id="IPR057282">
    <property type="entry name" value="RETREG1-3-like_RHD"/>
</dbReference>
<dbReference type="AlphaFoldDB" id="A0A9J6D194"/>
<reference evidence="12" key="2">
    <citation type="submission" date="2021-09" db="EMBL/GenBank/DDBJ databases">
        <authorList>
            <person name="Jia N."/>
            <person name="Wang J."/>
            <person name="Shi W."/>
            <person name="Du L."/>
            <person name="Sun Y."/>
            <person name="Zhan W."/>
            <person name="Jiang J."/>
            <person name="Wang Q."/>
            <person name="Zhang B."/>
            <person name="Ji P."/>
            <person name="Sakyi L.B."/>
            <person name="Cui X."/>
            <person name="Yuan T."/>
            <person name="Jiang B."/>
            <person name="Yang W."/>
            <person name="Lam T.T.-Y."/>
            <person name="Chang Q."/>
            <person name="Ding S."/>
            <person name="Wang X."/>
            <person name="Zhu J."/>
            <person name="Ruan X."/>
            <person name="Zhao L."/>
            <person name="Wei J."/>
            <person name="Que T."/>
            <person name="Du C."/>
            <person name="Cheng J."/>
            <person name="Dai P."/>
            <person name="Han X."/>
            <person name="Huang E."/>
            <person name="Gao Y."/>
            <person name="Liu J."/>
            <person name="Shao H."/>
            <person name="Ye R."/>
            <person name="Li L."/>
            <person name="Wei W."/>
            <person name="Wang X."/>
            <person name="Wang C."/>
            <person name="Huo Q."/>
            <person name="Li W."/>
            <person name="Guo W."/>
            <person name="Chen H."/>
            <person name="Chen S."/>
            <person name="Zhou L."/>
            <person name="Zhou L."/>
            <person name="Ni X."/>
            <person name="Tian J."/>
            <person name="Zhou Y."/>
            <person name="Sheng Y."/>
            <person name="Liu T."/>
            <person name="Pan Y."/>
            <person name="Xia L."/>
            <person name="Li J."/>
            <person name="Zhao F."/>
            <person name="Cao W."/>
        </authorList>
    </citation>
    <scope>NUCLEOTIDE SEQUENCE</scope>
    <source>
        <strain evidence="12">Rmic-2018</strain>
        <tissue evidence="12">Larvae</tissue>
    </source>
</reference>
<dbReference type="PANTHER" id="PTHR28659:SF2">
    <property type="entry name" value="RETICULON-LIKE PROTEIN"/>
    <property type="match status" value="1"/>
</dbReference>
<gene>
    <name evidence="12" type="ORF">HPB51_027140</name>
</gene>
<keyword evidence="7" id="KW-0072">Autophagy</keyword>
<comment type="subcellular location">
    <subcellularLocation>
        <location evidence="1">Endoplasmic reticulum membrane</location>
        <topology evidence="1">Multi-pass membrane protein</topology>
    </subcellularLocation>
</comment>
<keyword evidence="8 10" id="KW-0472">Membrane</keyword>
<feature type="region of interest" description="Disordered" evidence="9">
    <location>
        <begin position="382"/>
        <end position="448"/>
    </location>
</feature>
<dbReference type="Pfam" id="PF24456">
    <property type="entry name" value="RHD_RETREG1-3"/>
    <property type="match status" value="1"/>
</dbReference>
<feature type="transmembrane region" description="Helical" evidence="10">
    <location>
        <begin position="77"/>
        <end position="94"/>
    </location>
</feature>
<evidence type="ECO:0000313" key="12">
    <source>
        <dbReference type="EMBL" id="KAH7964624.1"/>
    </source>
</evidence>
<comment type="similarity">
    <text evidence="2">Belongs to the RETREG family.</text>
</comment>
<comment type="caution">
    <text evidence="12">The sequence shown here is derived from an EMBL/GenBank/DDBJ whole genome shotgun (WGS) entry which is preliminary data.</text>
</comment>
<dbReference type="PANTHER" id="PTHR28659">
    <property type="entry name" value="RETICULON-LIKE PROTEIN"/>
    <property type="match status" value="1"/>
</dbReference>
<accession>A0A9J6D194</accession>
<feature type="region of interest" description="Disordered" evidence="9">
    <location>
        <begin position="242"/>
        <end position="270"/>
    </location>
</feature>
<dbReference type="Proteomes" id="UP000821866">
    <property type="component" value="Unassembled WGS sequence"/>
</dbReference>
<feature type="transmembrane region" description="Helical" evidence="10">
    <location>
        <begin position="204"/>
        <end position="223"/>
    </location>
</feature>
<feature type="domain" description="RETREG1-3/ARL6IP-like N-terminal reticulon-homology" evidence="11">
    <location>
        <begin position="58"/>
        <end position="232"/>
    </location>
</feature>
<feature type="region of interest" description="Disordered" evidence="9">
    <location>
        <begin position="292"/>
        <end position="311"/>
    </location>
</feature>
<dbReference type="InterPro" id="IPR043384">
    <property type="entry name" value="RETREG1/3"/>
</dbReference>
<evidence type="ECO:0000256" key="9">
    <source>
        <dbReference type="SAM" id="MobiDB-lite"/>
    </source>
</evidence>
<proteinExistence type="inferred from homology"/>
<sequence>MLVTSYETKKINMAAAQERVLQLLAWSRRFLRSGFERQLRTTGVVDRDQNCELERVLGPFEAHLISIQSLLIWERPYVSAAAFVAVNCLFWLVVSCSRRFYSFVALIAAVIFMYKTWVDKIWPEIRVPIPEGEEDNEGWTPVHPQVFSVPELSRYITDWSESTRKWVANVILLRKTNQGLFCFLATSTFAMTAVLGRMMSGVLILYSLLMVVTLGPGIALYVIPDTWYEQFDALVRIASGKPPRRKLQGKSSDGGGEVSVPTNNEEEDELEEFLPKMDKQVLAKQFSLSLESDTKSSTHSETSLMPEGLATAPPLDSLDEEAHFYEGIDSFPGYDEDTDLDSFLPDATTMPSLSEVCDSEEFLPPIASASSAPMHFSASHFKVDSSDSEGDDTLVKALSSSRRPARQPEASKSRPLAVGPRTSRHSSQGSDIDIDEYEVVDEREVPHL</sequence>
<reference evidence="12" key="1">
    <citation type="journal article" date="2020" name="Cell">
        <title>Large-Scale Comparative Analyses of Tick Genomes Elucidate Their Genetic Diversity and Vector Capacities.</title>
        <authorList>
            <consortium name="Tick Genome and Microbiome Consortium (TIGMIC)"/>
            <person name="Jia N."/>
            <person name="Wang J."/>
            <person name="Shi W."/>
            <person name="Du L."/>
            <person name="Sun Y."/>
            <person name="Zhan W."/>
            <person name="Jiang J.F."/>
            <person name="Wang Q."/>
            <person name="Zhang B."/>
            <person name="Ji P."/>
            <person name="Bell-Sakyi L."/>
            <person name="Cui X.M."/>
            <person name="Yuan T.T."/>
            <person name="Jiang B.G."/>
            <person name="Yang W.F."/>
            <person name="Lam T.T."/>
            <person name="Chang Q.C."/>
            <person name="Ding S.J."/>
            <person name="Wang X.J."/>
            <person name="Zhu J.G."/>
            <person name="Ruan X.D."/>
            <person name="Zhao L."/>
            <person name="Wei J.T."/>
            <person name="Ye R.Z."/>
            <person name="Que T.C."/>
            <person name="Du C.H."/>
            <person name="Zhou Y.H."/>
            <person name="Cheng J.X."/>
            <person name="Dai P.F."/>
            <person name="Guo W.B."/>
            <person name="Han X.H."/>
            <person name="Huang E.J."/>
            <person name="Li L.F."/>
            <person name="Wei W."/>
            <person name="Gao Y.C."/>
            <person name="Liu J.Z."/>
            <person name="Shao H.Z."/>
            <person name="Wang X."/>
            <person name="Wang C.C."/>
            <person name="Yang T.C."/>
            <person name="Huo Q.B."/>
            <person name="Li W."/>
            <person name="Chen H.Y."/>
            <person name="Chen S.E."/>
            <person name="Zhou L.G."/>
            <person name="Ni X.B."/>
            <person name="Tian J.H."/>
            <person name="Sheng Y."/>
            <person name="Liu T."/>
            <person name="Pan Y.S."/>
            <person name="Xia L.Y."/>
            <person name="Li J."/>
            <person name="Zhao F."/>
            <person name="Cao W.C."/>
        </authorList>
    </citation>
    <scope>NUCLEOTIDE SEQUENCE</scope>
    <source>
        <strain evidence="12">Rmic-2018</strain>
    </source>
</reference>
<keyword evidence="6 10" id="KW-1133">Transmembrane helix</keyword>
<dbReference type="VEuPathDB" id="VectorBase:LOC119184683"/>
<keyword evidence="5" id="KW-0256">Endoplasmic reticulum</keyword>
<organism evidence="12 13">
    <name type="scientific">Rhipicephalus microplus</name>
    <name type="common">Cattle tick</name>
    <name type="synonym">Boophilus microplus</name>
    <dbReference type="NCBI Taxonomy" id="6941"/>
    <lineage>
        <taxon>Eukaryota</taxon>
        <taxon>Metazoa</taxon>
        <taxon>Ecdysozoa</taxon>
        <taxon>Arthropoda</taxon>
        <taxon>Chelicerata</taxon>
        <taxon>Arachnida</taxon>
        <taxon>Acari</taxon>
        <taxon>Parasitiformes</taxon>
        <taxon>Ixodida</taxon>
        <taxon>Ixodoidea</taxon>
        <taxon>Ixodidae</taxon>
        <taxon>Rhipicephalinae</taxon>
        <taxon>Rhipicephalus</taxon>
        <taxon>Boophilus</taxon>
    </lineage>
</organism>
<keyword evidence="13" id="KW-1185">Reference proteome</keyword>
<evidence type="ECO:0000256" key="2">
    <source>
        <dbReference type="ARBA" id="ARBA00006299"/>
    </source>
</evidence>
<evidence type="ECO:0000256" key="3">
    <source>
        <dbReference type="ARBA" id="ARBA00022553"/>
    </source>
</evidence>
<evidence type="ECO:0000256" key="4">
    <source>
        <dbReference type="ARBA" id="ARBA00022692"/>
    </source>
</evidence>
<evidence type="ECO:0000313" key="13">
    <source>
        <dbReference type="Proteomes" id="UP000821866"/>
    </source>
</evidence>
<dbReference type="EMBL" id="JABSTU010003797">
    <property type="protein sequence ID" value="KAH7964624.1"/>
    <property type="molecule type" value="Genomic_DNA"/>
</dbReference>
<evidence type="ECO:0000256" key="7">
    <source>
        <dbReference type="ARBA" id="ARBA00023006"/>
    </source>
</evidence>
<evidence type="ECO:0000256" key="1">
    <source>
        <dbReference type="ARBA" id="ARBA00004477"/>
    </source>
</evidence>
<evidence type="ECO:0000256" key="8">
    <source>
        <dbReference type="ARBA" id="ARBA00023136"/>
    </source>
</evidence>
<dbReference type="GO" id="GO:0005789">
    <property type="term" value="C:endoplasmic reticulum membrane"/>
    <property type="evidence" value="ECO:0007669"/>
    <property type="project" value="UniProtKB-SubCell"/>
</dbReference>
<feature type="transmembrane region" description="Helical" evidence="10">
    <location>
        <begin position="100"/>
        <end position="118"/>
    </location>
</feature>
<evidence type="ECO:0000256" key="5">
    <source>
        <dbReference type="ARBA" id="ARBA00022824"/>
    </source>
</evidence>
<evidence type="ECO:0000256" key="6">
    <source>
        <dbReference type="ARBA" id="ARBA00022989"/>
    </source>
</evidence>
<name>A0A9J6D194_RHIMP</name>